<evidence type="ECO:0000313" key="1">
    <source>
        <dbReference type="EMBL" id="RUO64335.1"/>
    </source>
</evidence>
<comment type="caution">
    <text evidence="1">The sequence shown here is derived from an EMBL/GenBank/DDBJ whole genome shotgun (WGS) entry which is preliminary data.</text>
</comment>
<name>A0A432YRN2_9GAMM</name>
<evidence type="ECO:0008006" key="3">
    <source>
        <dbReference type="Google" id="ProtNLM"/>
    </source>
</evidence>
<protein>
    <recommendedName>
        <fullName evidence="3">HNH endonuclease</fullName>
    </recommendedName>
</protein>
<dbReference type="RefSeq" id="WP_126752303.1">
    <property type="nucleotide sequence ID" value="NZ_JBHUMT010000001.1"/>
</dbReference>
<dbReference type="Proteomes" id="UP000288361">
    <property type="component" value="Unassembled WGS sequence"/>
</dbReference>
<sequence length="232" mass="26180">MNKLKAYKSRGEYKGESIYPHKHKDGTYVASPLRFEVDYVYVDTEEELEALVRSGLGARMSSPDIKQAASLITADNIEFTDYSSPPFVAKTVLPKLSEEVDLDFDSITKSRKEQAFLRVHISGGRPQAMCVLCQNEYPLEFLVAAHIKKRSECSKSEKLDFDNIAALMCKAGCDDMFEKGYVFVSEGVVKKNEKRSTIPALDVLIRKIEGNTVKNWAGSSAYYKHHESKFNK</sequence>
<dbReference type="AlphaFoldDB" id="A0A432YRN2"/>
<reference evidence="1 2" key="1">
    <citation type="journal article" date="2011" name="Front. Microbiol.">
        <title>Genomic signatures of strain selection and enhancement in Bacillus atrophaeus var. globigii, a historical biowarfare simulant.</title>
        <authorList>
            <person name="Gibbons H.S."/>
            <person name="Broomall S.M."/>
            <person name="McNew L.A."/>
            <person name="Daligault H."/>
            <person name="Chapman C."/>
            <person name="Bruce D."/>
            <person name="Karavis M."/>
            <person name="Krepps M."/>
            <person name="McGregor P.A."/>
            <person name="Hong C."/>
            <person name="Park K.H."/>
            <person name="Akmal A."/>
            <person name="Feldman A."/>
            <person name="Lin J.S."/>
            <person name="Chang W.E."/>
            <person name="Higgs B.W."/>
            <person name="Demirev P."/>
            <person name="Lindquist J."/>
            <person name="Liem A."/>
            <person name="Fochler E."/>
            <person name="Read T.D."/>
            <person name="Tapia R."/>
            <person name="Johnson S."/>
            <person name="Bishop-Lilly K.A."/>
            <person name="Detter C."/>
            <person name="Han C."/>
            <person name="Sozhamannan S."/>
            <person name="Rosenzweig C.N."/>
            <person name="Skowronski E.W."/>
        </authorList>
    </citation>
    <scope>NUCLEOTIDE SEQUENCE [LARGE SCALE GENOMIC DNA]</scope>
    <source>
        <strain evidence="1 2">TPS4-2</strain>
    </source>
</reference>
<gene>
    <name evidence="1" type="ORF">CWI73_08045</name>
</gene>
<organism evidence="1 2">
    <name type="scientific">Idiomarina piscisalsi</name>
    <dbReference type="NCBI Taxonomy" id="1096243"/>
    <lineage>
        <taxon>Bacteria</taxon>
        <taxon>Pseudomonadati</taxon>
        <taxon>Pseudomonadota</taxon>
        <taxon>Gammaproteobacteria</taxon>
        <taxon>Alteromonadales</taxon>
        <taxon>Idiomarinaceae</taxon>
        <taxon>Idiomarina</taxon>
    </lineage>
</organism>
<evidence type="ECO:0000313" key="2">
    <source>
        <dbReference type="Proteomes" id="UP000288361"/>
    </source>
</evidence>
<accession>A0A432YRN2</accession>
<proteinExistence type="predicted"/>
<dbReference type="EMBL" id="PIQA01000005">
    <property type="protein sequence ID" value="RUO64335.1"/>
    <property type="molecule type" value="Genomic_DNA"/>
</dbReference>